<comment type="function">
    <text evidence="7">Part of the complex catalyzing the transfer of N-acetylglucosamine from UDP-N-acetylglucosamine to phosphatidylinositol, the first step of GPI biosynthesis.</text>
</comment>
<feature type="transmembrane region" description="Helical" evidence="8">
    <location>
        <begin position="20"/>
        <end position="39"/>
    </location>
</feature>
<dbReference type="PANTHER" id="PTHR46346">
    <property type="entry name" value="PHOSPHATIDYLINOSITOL N-ACETYLGLUCOSAMINYLTRANSFERASE SUBUNIT P"/>
    <property type="match status" value="1"/>
</dbReference>
<keyword evidence="4 8" id="KW-0812">Transmembrane</keyword>
<evidence type="ECO:0000256" key="3">
    <source>
        <dbReference type="ARBA" id="ARBA00022502"/>
    </source>
</evidence>
<dbReference type="STRING" id="905079.L1K1U2"/>
<dbReference type="GO" id="GO:0005783">
    <property type="term" value="C:endoplasmic reticulum"/>
    <property type="evidence" value="ECO:0007669"/>
    <property type="project" value="TreeGrafter"/>
</dbReference>
<dbReference type="EMBL" id="JH992966">
    <property type="protein sequence ID" value="EKX54781.1"/>
    <property type="molecule type" value="Genomic_DNA"/>
</dbReference>
<comment type="subcellular location">
    <subcellularLocation>
        <location evidence="1">Membrane</location>
        <topology evidence="1">Multi-pass membrane protein</topology>
    </subcellularLocation>
</comment>
<keyword evidence="7" id="KW-0808">Transferase</keyword>
<gene>
    <name evidence="10" type="ORF">GUITHDRAFT_131792</name>
</gene>
<evidence type="ECO:0000313" key="10">
    <source>
        <dbReference type="EMBL" id="EKX54781.1"/>
    </source>
</evidence>
<evidence type="ECO:0000256" key="4">
    <source>
        <dbReference type="ARBA" id="ARBA00022692"/>
    </source>
</evidence>
<evidence type="ECO:0000256" key="8">
    <source>
        <dbReference type="SAM" id="Phobius"/>
    </source>
</evidence>
<dbReference type="RefSeq" id="XP_005841761.1">
    <property type="nucleotide sequence ID" value="XM_005841704.1"/>
</dbReference>
<accession>L1K1U2</accession>
<dbReference type="PIRSF" id="PIRSF008765">
    <property type="entry name" value="PIG-P_GPI19"/>
    <property type="match status" value="1"/>
</dbReference>
<dbReference type="InterPro" id="IPR016542">
    <property type="entry name" value="PIG-P_GPI19"/>
</dbReference>
<dbReference type="GO" id="GO:0017176">
    <property type="term" value="F:phosphatidylinositol N-acetylglucosaminyltransferase activity"/>
    <property type="evidence" value="ECO:0007669"/>
    <property type="project" value="UniProtKB-UniRule"/>
</dbReference>
<dbReference type="InterPro" id="IPR052263">
    <property type="entry name" value="GPI_Anchor_Biosynth"/>
</dbReference>
<dbReference type="OrthoDB" id="690928at2759"/>
<evidence type="ECO:0000256" key="1">
    <source>
        <dbReference type="ARBA" id="ARBA00004141"/>
    </source>
</evidence>
<reference evidence="11" key="3">
    <citation type="submission" date="2016-03" db="UniProtKB">
        <authorList>
            <consortium name="EnsemblProtists"/>
        </authorList>
    </citation>
    <scope>IDENTIFICATION</scope>
</reference>
<dbReference type="EnsemblProtists" id="EKX54781">
    <property type="protein sequence ID" value="EKX54781"/>
    <property type="gene ID" value="GUITHDRAFT_131792"/>
</dbReference>
<dbReference type="PaxDb" id="55529-EKX54781"/>
<dbReference type="UniPathway" id="UPA00196"/>
<dbReference type="HOGENOM" id="CLU_081616_2_1_1"/>
<dbReference type="Proteomes" id="UP000011087">
    <property type="component" value="Unassembled WGS sequence"/>
</dbReference>
<dbReference type="GeneID" id="17311816"/>
<evidence type="ECO:0000256" key="6">
    <source>
        <dbReference type="ARBA" id="ARBA00023136"/>
    </source>
</evidence>
<dbReference type="KEGG" id="gtt:GUITHDRAFT_131792"/>
<reference evidence="12" key="2">
    <citation type="submission" date="2012-11" db="EMBL/GenBank/DDBJ databases">
        <authorList>
            <person name="Kuo A."/>
            <person name="Curtis B.A."/>
            <person name="Tanifuji G."/>
            <person name="Burki F."/>
            <person name="Gruber A."/>
            <person name="Irimia M."/>
            <person name="Maruyama S."/>
            <person name="Arias M.C."/>
            <person name="Ball S.G."/>
            <person name="Gile G.H."/>
            <person name="Hirakawa Y."/>
            <person name="Hopkins J.F."/>
            <person name="Rensing S.A."/>
            <person name="Schmutz J."/>
            <person name="Symeonidi A."/>
            <person name="Elias M."/>
            <person name="Eveleigh R.J."/>
            <person name="Herman E.K."/>
            <person name="Klute M.J."/>
            <person name="Nakayama T."/>
            <person name="Obornik M."/>
            <person name="Reyes-Prieto A."/>
            <person name="Armbrust E.V."/>
            <person name="Aves S.J."/>
            <person name="Beiko R.G."/>
            <person name="Coutinho P."/>
            <person name="Dacks J.B."/>
            <person name="Durnford D.G."/>
            <person name="Fast N.M."/>
            <person name="Green B.R."/>
            <person name="Grisdale C."/>
            <person name="Hempe F."/>
            <person name="Henrissat B."/>
            <person name="Hoppner M.P."/>
            <person name="Ishida K.-I."/>
            <person name="Kim E."/>
            <person name="Koreny L."/>
            <person name="Kroth P.G."/>
            <person name="Liu Y."/>
            <person name="Malik S.-B."/>
            <person name="Maier U.G."/>
            <person name="McRose D."/>
            <person name="Mock T."/>
            <person name="Neilson J.A."/>
            <person name="Onodera N.T."/>
            <person name="Poole A.M."/>
            <person name="Pritham E.J."/>
            <person name="Richards T.A."/>
            <person name="Rocap G."/>
            <person name="Roy S.W."/>
            <person name="Sarai C."/>
            <person name="Schaack S."/>
            <person name="Shirato S."/>
            <person name="Slamovits C.H."/>
            <person name="Spencer D.F."/>
            <person name="Suzuki S."/>
            <person name="Worden A.Z."/>
            <person name="Zauner S."/>
            <person name="Barry K."/>
            <person name="Bell C."/>
            <person name="Bharti A.K."/>
            <person name="Crow J.A."/>
            <person name="Grimwood J."/>
            <person name="Kramer R."/>
            <person name="Lindquist E."/>
            <person name="Lucas S."/>
            <person name="Salamov A."/>
            <person name="McFadden G.I."/>
            <person name="Lane C.E."/>
            <person name="Keeling P.J."/>
            <person name="Gray M.W."/>
            <person name="Grigoriev I.V."/>
            <person name="Archibald J.M."/>
        </authorList>
    </citation>
    <scope>NUCLEOTIDE SEQUENCE</scope>
    <source>
        <strain evidence="12">CCMP2712</strain>
    </source>
</reference>
<evidence type="ECO:0000313" key="12">
    <source>
        <dbReference type="Proteomes" id="UP000011087"/>
    </source>
</evidence>
<proteinExistence type="predicted"/>
<keyword evidence="6 7" id="KW-0472">Membrane</keyword>
<dbReference type="eggNOG" id="KOG2257">
    <property type="taxonomic scope" value="Eukaryota"/>
</dbReference>
<dbReference type="InterPro" id="IPR013717">
    <property type="entry name" value="PIG-P"/>
</dbReference>
<feature type="transmembrane region" description="Helical" evidence="8">
    <location>
        <begin position="59"/>
        <end position="79"/>
    </location>
</feature>
<keyword evidence="3 7" id="KW-0337">GPI-anchor biosynthesis</keyword>
<reference evidence="10 12" key="1">
    <citation type="journal article" date="2012" name="Nature">
        <title>Algal genomes reveal evolutionary mosaicism and the fate of nucleomorphs.</title>
        <authorList>
            <consortium name="DOE Joint Genome Institute"/>
            <person name="Curtis B.A."/>
            <person name="Tanifuji G."/>
            <person name="Burki F."/>
            <person name="Gruber A."/>
            <person name="Irimia M."/>
            <person name="Maruyama S."/>
            <person name="Arias M.C."/>
            <person name="Ball S.G."/>
            <person name="Gile G.H."/>
            <person name="Hirakawa Y."/>
            <person name="Hopkins J.F."/>
            <person name="Kuo A."/>
            <person name="Rensing S.A."/>
            <person name="Schmutz J."/>
            <person name="Symeonidi A."/>
            <person name="Elias M."/>
            <person name="Eveleigh R.J."/>
            <person name="Herman E.K."/>
            <person name="Klute M.J."/>
            <person name="Nakayama T."/>
            <person name="Obornik M."/>
            <person name="Reyes-Prieto A."/>
            <person name="Armbrust E.V."/>
            <person name="Aves S.J."/>
            <person name="Beiko R.G."/>
            <person name="Coutinho P."/>
            <person name="Dacks J.B."/>
            <person name="Durnford D.G."/>
            <person name="Fast N.M."/>
            <person name="Green B.R."/>
            <person name="Grisdale C.J."/>
            <person name="Hempel F."/>
            <person name="Henrissat B."/>
            <person name="Hoppner M.P."/>
            <person name="Ishida K."/>
            <person name="Kim E."/>
            <person name="Koreny L."/>
            <person name="Kroth P.G."/>
            <person name="Liu Y."/>
            <person name="Malik S.B."/>
            <person name="Maier U.G."/>
            <person name="McRose D."/>
            <person name="Mock T."/>
            <person name="Neilson J.A."/>
            <person name="Onodera N.T."/>
            <person name="Poole A.M."/>
            <person name="Pritham E.J."/>
            <person name="Richards T.A."/>
            <person name="Rocap G."/>
            <person name="Roy S.W."/>
            <person name="Sarai C."/>
            <person name="Schaack S."/>
            <person name="Shirato S."/>
            <person name="Slamovits C.H."/>
            <person name="Spencer D.F."/>
            <person name="Suzuki S."/>
            <person name="Worden A.Z."/>
            <person name="Zauner S."/>
            <person name="Barry K."/>
            <person name="Bell C."/>
            <person name="Bharti A.K."/>
            <person name="Crow J.A."/>
            <person name="Grimwood J."/>
            <person name="Kramer R."/>
            <person name="Lindquist E."/>
            <person name="Lucas S."/>
            <person name="Salamov A."/>
            <person name="McFadden G.I."/>
            <person name="Lane C.E."/>
            <person name="Keeling P.J."/>
            <person name="Gray M.W."/>
            <person name="Grigoriev I.V."/>
            <person name="Archibald J.M."/>
        </authorList>
    </citation>
    <scope>NUCLEOTIDE SEQUENCE</scope>
    <source>
        <strain evidence="10 12">CCMP2712</strain>
    </source>
</reference>
<organism evidence="10">
    <name type="scientific">Guillardia theta (strain CCMP2712)</name>
    <name type="common">Cryptophyte</name>
    <dbReference type="NCBI Taxonomy" id="905079"/>
    <lineage>
        <taxon>Eukaryota</taxon>
        <taxon>Cryptophyceae</taxon>
        <taxon>Pyrenomonadales</taxon>
        <taxon>Geminigeraceae</taxon>
        <taxon>Guillardia</taxon>
    </lineage>
</organism>
<protein>
    <recommendedName>
        <fullName evidence="9">PIG-P domain-containing protein</fullName>
    </recommendedName>
</protein>
<keyword evidence="12" id="KW-1185">Reference proteome</keyword>
<feature type="domain" description="PIG-P" evidence="9">
    <location>
        <begin position="15"/>
        <end position="133"/>
    </location>
</feature>
<evidence type="ECO:0000259" key="9">
    <source>
        <dbReference type="Pfam" id="PF08510"/>
    </source>
</evidence>
<dbReference type="GO" id="GO:0016020">
    <property type="term" value="C:membrane"/>
    <property type="evidence" value="ECO:0007669"/>
    <property type="project" value="UniProtKB-SubCell"/>
</dbReference>
<dbReference type="Pfam" id="PF08510">
    <property type="entry name" value="PIG-P"/>
    <property type="match status" value="1"/>
</dbReference>
<evidence type="ECO:0000256" key="7">
    <source>
        <dbReference type="PIRNR" id="PIRNR008765"/>
    </source>
</evidence>
<evidence type="ECO:0000256" key="5">
    <source>
        <dbReference type="ARBA" id="ARBA00022989"/>
    </source>
</evidence>
<dbReference type="GO" id="GO:0006506">
    <property type="term" value="P:GPI anchor biosynthetic process"/>
    <property type="evidence" value="ECO:0007669"/>
    <property type="project" value="UniProtKB-UniPathway"/>
</dbReference>
<name>L1K1U2_GUITC</name>
<evidence type="ECO:0000256" key="2">
    <source>
        <dbReference type="ARBA" id="ARBA00004687"/>
    </source>
</evidence>
<keyword evidence="5 8" id="KW-1133">Transmembrane helix</keyword>
<dbReference type="AlphaFoldDB" id="L1K1U2"/>
<comment type="pathway">
    <text evidence="2 7">Glycolipid biosynthesis; glycosylphosphatidylinositol-anchor biosynthesis.</text>
</comment>
<evidence type="ECO:0000313" key="11">
    <source>
        <dbReference type="EnsemblProtists" id="EKX54781"/>
    </source>
</evidence>
<dbReference type="PANTHER" id="PTHR46346:SF1">
    <property type="entry name" value="PHOSPHATIDYLINOSITOL N-ACETYLGLUCOSAMINYLTRANSFERASE SUBUNIT P"/>
    <property type="match status" value="1"/>
</dbReference>
<dbReference type="OMA" id="LYVLWAY"/>
<sequence>MNKSEKGAPHGAKAAEVYGIVGYLSSLFSFALWIIWAYTPDWVLRSMGITYYPDRYWAVALPTWFIFLVIYIVIVYNAWNIINTNRFESYYTIRDTIEVPKTTNEKEIQSFHTTQSIAPADDIPISQINRILFCSTQHPQ</sequence>